<feature type="region of interest" description="Disordered" evidence="4">
    <location>
        <begin position="327"/>
        <end position="349"/>
    </location>
</feature>
<sequence length="686" mass="77041">MNHYLSLSLSDRRQNLTALQAFNQLIEKLNQPQIELETSFRRSWIRIIILDLSSGRTDWTFETIHRALVTLKLLGRSPVATDDLASHLTLFTRYANLLPLLSPQSDEPSTSNNQILITYDSLIAEESLRILANTLFLHPHARSSEELLPAIPGLVEMSMNDQSMTYMFLASRVLFLITAAPSGLIVELVNCTSLVIDLTDALKRQMQIKSPSNKDRSKDVKLSEEVLIEYLKIIFNLMVQYPPSMIEHGRTPTHNLSTSPFLGSNSRQSTFNNSSSTDLQSPPLGTSPDLGSGTLGGGNRRLSVKQRFVNQLNRNKLGKKFKKELESGTSSPLIGQGSEISSVHSGSPRVSLSVEDDTTNVIWNDSDNKVFAPLLPYLIQLFLYEPISKPPSIKPPLSSYIHTFLNFPACPSFYFTHYKSNQDYQIEKTFSPVISKLIDIIDKVTEFYCPNDPDSVDVKQRCEEHDMDLDIYLTQVMVLLVNLLSPAKSSGITHDSRKLVQERLVPKNIDRSIGLNKQANCIGRILRLMNSIKFNSLKVSAGGFLYALYNEDADHLVSQVGYGPIAGYLMSIGKPGVNGSSSHQPPRNVNPVTGAFYAEEVEESTAAQMTDQEKEAEAERLCDLFDRMNRNGVIKVEDPRRAAVESGKFDKLNDKINEEMEDQDLKDEQEALEEMRRYKARLKNTN</sequence>
<evidence type="ECO:0000256" key="3">
    <source>
        <dbReference type="ARBA" id="ARBA00023186"/>
    </source>
</evidence>
<keyword evidence="2" id="KW-0344">Guanine-nucleotide releasing factor</keyword>
<keyword evidence="3" id="KW-0143">Chaperone</keyword>
<keyword evidence="6" id="KW-1185">Reference proteome</keyword>
<dbReference type="GO" id="GO:0005085">
    <property type="term" value="F:guanyl-nucleotide exchange factor activity"/>
    <property type="evidence" value="ECO:0007669"/>
    <property type="project" value="UniProtKB-KW"/>
</dbReference>
<dbReference type="Proteomes" id="UP000886653">
    <property type="component" value="Unassembled WGS sequence"/>
</dbReference>
<feature type="compositionally biased region" description="Polar residues" evidence="4">
    <location>
        <begin position="252"/>
        <end position="284"/>
    </location>
</feature>
<dbReference type="AlphaFoldDB" id="A0A9P6N900"/>
<protein>
    <recommendedName>
        <fullName evidence="7">Synembryn-A</fullName>
    </recommendedName>
</protein>
<dbReference type="GO" id="GO:0005737">
    <property type="term" value="C:cytoplasm"/>
    <property type="evidence" value="ECO:0007669"/>
    <property type="project" value="TreeGrafter"/>
</dbReference>
<evidence type="ECO:0000256" key="2">
    <source>
        <dbReference type="ARBA" id="ARBA00022658"/>
    </source>
</evidence>
<feature type="region of interest" description="Disordered" evidence="4">
    <location>
        <begin position="250"/>
        <end position="300"/>
    </location>
</feature>
<proteinExistence type="inferred from homology"/>
<dbReference type="InterPro" id="IPR019318">
    <property type="entry name" value="Gua_nucleotide_exch_fac_Ric8"/>
</dbReference>
<evidence type="ECO:0000313" key="6">
    <source>
        <dbReference type="Proteomes" id="UP000886653"/>
    </source>
</evidence>
<dbReference type="PANTHER" id="PTHR12425:SF5">
    <property type="entry name" value="SYNEMBRYN"/>
    <property type="match status" value="1"/>
</dbReference>
<evidence type="ECO:0000256" key="4">
    <source>
        <dbReference type="SAM" id="MobiDB-lite"/>
    </source>
</evidence>
<dbReference type="GO" id="GO:0007186">
    <property type="term" value="P:G protein-coupled receptor signaling pathway"/>
    <property type="evidence" value="ECO:0007669"/>
    <property type="project" value="TreeGrafter"/>
</dbReference>
<organism evidence="5 6">
    <name type="scientific">Cronartium quercuum f. sp. fusiforme G11</name>
    <dbReference type="NCBI Taxonomy" id="708437"/>
    <lineage>
        <taxon>Eukaryota</taxon>
        <taxon>Fungi</taxon>
        <taxon>Dikarya</taxon>
        <taxon>Basidiomycota</taxon>
        <taxon>Pucciniomycotina</taxon>
        <taxon>Pucciniomycetes</taxon>
        <taxon>Pucciniales</taxon>
        <taxon>Coleosporiaceae</taxon>
        <taxon>Cronartium</taxon>
    </lineage>
</organism>
<comment type="similarity">
    <text evidence="1">Belongs to the synembryn family.</text>
</comment>
<dbReference type="OrthoDB" id="5585685at2759"/>
<dbReference type="PANTHER" id="PTHR12425">
    <property type="entry name" value="SYNEMBRYN"/>
    <property type="match status" value="1"/>
</dbReference>
<comment type="caution">
    <text evidence="5">The sequence shown here is derived from an EMBL/GenBank/DDBJ whole genome shotgun (WGS) entry which is preliminary data.</text>
</comment>
<dbReference type="GO" id="GO:0001965">
    <property type="term" value="F:G-protein alpha-subunit binding"/>
    <property type="evidence" value="ECO:0007669"/>
    <property type="project" value="TreeGrafter"/>
</dbReference>
<reference evidence="5" key="1">
    <citation type="submission" date="2013-11" db="EMBL/GenBank/DDBJ databases">
        <title>Genome sequence of the fusiform rust pathogen reveals effectors for host alternation and coevolution with pine.</title>
        <authorList>
            <consortium name="DOE Joint Genome Institute"/>
            <person name="Smith K."/>
            <person name="Pendleton A."/>
            <person name="Kubisiak T."/>
            <person name="Anderson C."/>
            <person name="Salamov A."/>
            <person name="Aerts A."/>
            <person name="Riley R."/>
            <person name="Clum A."/>
            <person name="Lindquist E."/>
            <person name="Ence D."/>
            <person name="Campbell M."/>
            <person name="Kronenberg Z."/>
            <person name="Feau N."/>
            <person name="Dhillon B."/>
            <person name="Hamelin R."/>
            <person name="Burleigh J."/>
            <person name="Smith J."/>
            <person name="Yandell M."/>
            <person name="Nelson C."/>
            <person name="Grigoriev I."/>
            <person name="Davis J."/>
        </authorList>
    </citation>
    <scope>NUCLEOTIDE SEQUENCE</scope>
    <source>
        <strain evidence="5">G11</strain>
    </source>
</reference>
<name>A0A9P6N900_9BASI</name>
<dbReference type="EMBL" id="MU167357">
    <property type="protein sequence ID" value="KAG0142170.1"/>
    <property type="molecule type" value="Genomic_DNA"/>
</dbReference>
<evidence type="ECO:0000313" key="5">
    <source>
        <dbReference type="EMBL" id="KAG0142170.1"/>
    </source>
</evidence>
<evidence type="ECO:0000256" key="1">
    <source>
        <dbReference type="ARBA" id="ARBA00009049"/>
    </source>
</evidence>
<evidence type="ECO:0008006" key="7">
    <source>
        <dbReference type="Google" id="ProtNLM"/>
    </source>
</evidence>
<dbReference type="Pfam" id="PF10165">
    <property type="entry name" value="Ric8"/>
    <property type="match status" value="1"/>
</dbReference>
<gene>
    <name evidence="5" type="ORF">CROQUDRAFT_662871</name>
</gene>
<accession>A0A9P6N900</accession>